<keyword evidence="1" id="KW-0175">Coiled coil</keyword>
<organism evidence="3 4">
    <name type="scientific">Gimesia chilikensis</name>
    <dbReference type="NCBI Taxonomy" id="2605989"/>
    <lineage>
        <taxon>Bacteria</taxon>
        <taxon>Pseudomonadati</taxon>
        <taxon>Planctomycetota</taxon>
        <taxon>Planctomycetia</taxon>
        <taxon>Planctomycetales</taxon>
        <taxon>Planctomycetaceae</taxon>
        <taxon>Gimesia</taxon>
    </lineage>
</organism>
<feature type="signal peptide" evidence="2">
    <location>
        <begin position="1"/>
        <end position="26"/>
    </location>
</feature>
<feature type="coiled-coil region" evidence="1">
    <location>
        <begin position="66"/>
        <end position="96"/>
    </location>
</feature>
<sequence length="141" mass="15702" precursor="true">MHKVLPALLFGLILGLLIRPAQPQQASGGEQIREHLQSKMVSGMRKEIQFRTDLPDPFYLKQATTAEVAQQAVAAARKKEDQAAEQLRKIKKLFTELITDHPETVAGKEAQQILEKAELRVSTGYGILPKGVFVFTVPITR</sequence>
<keyword evidence="2" id="KW-0732">Signal</keyword>
<evidence type="ECO:0000313" key="4">
    <source>
        <dbReference type="Proteomes" id="UP000320722"/>
    </source>
</evidence>
<dbReference type="AlphaFoldDB" id="A0A517W6P7"/>
<accession>A0A517W6P7</accession>
<dbReference type="EMBL" id="CP036347">
    <property type="protein sequence ID" value="QDU00900.1"/>
    <property type="molecule type" value="Genomic_DNA"/>
</dbReference>
<feature type="chain" id="PRO_5022181393" evidence="2">
    <location>
        <begin position="27"/>
        <end position="141"/>
    </location>
</feature>
<evidence type="ECO:0000256" key="2">
    <source>
        <dbReference type="SAM" id="SignalP"/>
    </source>
</evidence>
<evidence type="ECO:0000313" key="3">
    <source>
        <dbReference type="EMBL" id="QDU00900.1"/>
    </source>
</evidence>
<reference evidence="3 4" key="1">
    <citation type="submission" date="2019-02" db="EMBL/GenBank/DDBJ databases">
        <title>Deep-cultivation of Planctomycetes and their phenomic and genomic characterization uncovers novel biology.</title>
        <authorList>
            <person name="Wiegand S."/>
            <person name="Jogler M."/>
            <person name="Boedeker C."/>
            <person name="Pinto D."/>
            <person name="Vollmers J."/>
            <person name="Rivas-Marin E."/>
            <person name="Kohn T."/>
            <person name="Peeters S.H."/>
            <person name="Heuer A."/>
            <person name="Rast P."/>
            <person name="Oberbeckmann S."/>
            <person name="Bunk B."/>
            <person name="Jeske O."/>
            <person name="Meyerdierks A."/>
            <person name="Storesund J.E."/>
            <person name="Kallscheuer N."/>
            <person name="Luecker S."/>
            <person name="Lage O.M."/>
            <person name="Pohl T."/>
            <person name="Merkel B.J."/>
            <person name="Hornburger P."/>
            <person name="Mueller R.-W."/>
            <person name="Bruemmer F."/>
            <person name="Labrenz M."/>
            <person name="Spormann A.M."/>
            <person name="Op den Camp H."/>
            <person name="Overmann J."/>
            <person name="Amann R."/>
            <person name="Jetten M.S.M."/>
            <person name="Mascher T."/>
            <person name="Medema M.H."/>
            <person name="Devos D.P."/>
            <person name="Kaster A.-K."/>
            <person name="Ovreas L."/>
            <person name="Rohde M."/>
            <person name="Galperin M.Y."/>
            <person name="Jogler C."/>
        </authorList>
    </citation>
    <scope>NUCLEOTIDE SEQUENCE [LARGE SCALE GENOMIC DNA]</scope>
    <source>
        <strain evidence="3 4">V6</strain>
    </source>
</reference>
<evidence type="ECO:0000256" key="1">
    <source>
        <dbReference type="SAM" id="Coils"/>
    </source>
</evidence>
<gene>
    <name evidence="3" type="ORF">V6x_05770</name>
</gene>
<dbReference type="RefSeq" id="WP_145036391.1">
    <property type="nucleotide sequence ID" value="NZ_CP036347.1"/>
</dbReference>
<dbReference type="Proteomes" id="UP000320722">
    <property type="component" value="Chromosome"/>
</dbReference>
<name>A0A517W6P7_9PLAN</name>
<protein>
    <submittedName>
        <fullName evidence="3">Uncharacterized protein</fullName>
    </submittedName>
</protein>
<proteinExistence type="predicted"/>